<dbReference type="AlphaFoldDB" id="A0A0F9R4G2"/>
<proteinExistence type="predicted"/>
<gene>
    <name evidence="1" type="ORF">LCGC14_1017650</name>
</gene>
<protein>
    <submittedName>
        <fullName evidence="1">Uncharacterized protein</fullName>
    </submittedName>
</protein>
<comment type="caution">
    <text evidence="1">The sequence shown here is derived from an EMBL/GenBank/DDBJ whole genome shotgun (WGS) entry which is preliminary data.</text>
</comment>
<organism evidence="1">
    <name type="scientific">marine sediment metagenome</name>
    <dbReference type="NCBI Taxonomy" id="412755"/>
    <lineage>
        <taxon>unclassified sequences</taxon>
        <taxon>metagenomes</taxon>
        <taxon>ecological metagenomes</taxon>
    </lineage>
</organism>
<sequence>MDGGASLTVRPFWYDRNPSYGSISGENLITGIYASTIVVFRTVPAGRTLLLHSIDLLLIFDVATTLFRSAIIGVGITPPMVHTNLILSCRTNDETVGSELHRTASPQLLISAGETLYLGFEKTSALGDAFYSGAAFYTEFDA</sequence>
<accession>A0A0F9R4G2</accession>
<evidence type="ECO:0000313" key="1">
    <source>
        <dbReference type="EMBL" id="KKN12313.1"/>
    </source>
</evidence>
<dbReference type="EMBL" id="LAZR01004044">
    <property type="protein sequence ID" value="KKN12313.1"/>
    <property type="molecule type" value="Genomic_DNA"/>
</dbReference>
<name>A0A0F9R4G2_9ZZZZ</name>
<reference evidence="1" key="1">
    <citation type="journal article" date="2015" name="Nature">
        <title>Complex archaea that bridge the gap between prokaryotes and eukaryotes.</title>
        <authorList>
            <person name="Spang A."/>
            <person name="Saw J.H."/>
            <person name="Jorgensen S.L."/>
            <person name="Zaremba-Niedzwiedzka K."/>
            <person name="Martijn J."/>
            <person name="Lind A.E."/>
            <person name="van Eijk R."/>
            <person name="Schleper C."/>
            <person name="Guy L."/>
            <person name="Ettema T.J."/>
        </authorList>
    </citation>
    <scope>NUCLEOTIDE SEQUENCE</scope>
</reference>